<organism evidence="1 2">
    <name type="scientific">Candidatus Defluviibacterium haderslevense</name>
    <dbReference type="NCBI Taxonomy" id="2981993"/>
    <lineage>
        <taxon>Bacteria</taxon>
        <taxon>Pseudomonadati</taxon>
        <taxon>Bacteroidota</taxon>
        <taxon>Saprospiria</taxon>
        <taxon>Saprospirales</taxon>
        <taxon>Saprospiraceae</taxon>
        <taxon>Candidatus Defluviibacterium</taxon>
    </lineage>
</organism>
<evidence type="ECO:0000313" key="1">
    <source>
        <dbReference type="EMBL" id="MBK9718603.1"/>
    </source>
</evidence>
<dbReference type="Gene3D" id="2.80.10.50">
    <property type="match status" value="1"/>
</dbReference>
<comment type="caution">
    <text evidence="1">The sequence shown here is derived from an EMBL/GenBank/DDBJ whole genome shotgun (WGS) entry which is preliminary data.</text>
</comment>
<dbReference type="Pfam" id="PF17164">
    <property type="entry name" value="DUF5122"/>
    <property type="match status" value="1"/>
</dbReference>
<gene>
    <name evidence="1" type="ORF">IPO85_14040</name>
</gene>
<dbReference type="InterPro" id="IPR013431">
    <property type="entry name" value="Delta_60_rpt"/>
</dbReference>
<dbReference type="Proteomes" id="UP000808349">
    <property type="component" value="Unassembled WGS sequence"/>
</dbReference>
<reference evidence="1 2" key="1">
    <citation type="submission" date="2020-10" db="EMBL/GenBank/DDBJ databases">
        <title>Connecting structure to function with the recovery of over 1000 high-quality activated sludge metagenome-assembled genomes encoding full-length rRNA genes using long-read sequencing.</title>
        <authorList>
            <person name="Singleton C.M."/>
            <person name="Petriglieri F."/>
            <person name="Kristensen J.M."/>
            <person name="Kirkegaard R.H."/>
            <person name="Michaelsen T.Y."/>
            <person name="Andersen M.H."/>
            <person name="Karst S.M."/>
            <person name="Dueholm M.S."/>
            <person name="Nielsen P.H."/>
            <person name="Albertsen M."/>
        </authorList>
    </citation>
    <scope>NUCLEOTIDE SEQUENCE [LARGE SCALE GENOMIC DNA]</scope>
    <source>
        <strain evidence="1">Ribe_18-Q3-R11-54_BAT3C.373</strain>
    </source>
</reference>
<sequence length="60" mass="6678">MLFYTYLFNGLTKDGKIVVTGDTHTSINDMDVLVVRFNIDGTLDKSFDTDGIVITDIGNF</sequence>
<dbReference type="AlphaFoldDB" id="A0A9D7XIE8"/>
<accession>A0A9D7XIE8</accession>
<name>A0A9D7XIE8_9BACT</name>
<protein>
    <submittedName>
        <fullName evidence="1">Uncharacterized protein</fullName>
    </submittedName>
</protein>
<dbReference type="EMBL" id="JADKFW010000011">
    <property type="protein sequence ID" value="MBK9718603.1"/>
    <property type="molecule type" value="Genomic_DNA"/>
</dbReference>
<evidence type="ECO:0000313" key="2">
    <source>
        <dbReference type="Proteomes" id="UP000808349"/>
    </source>
</evidence>
<proteinExistence type="predicted"/>